<dbReference type="GO" id="GO:0000160">
    <property type="term" value="P:phosphorelay signal transduction system"/>
    <property type="evidence" value="ECO:0007669"/>
    <property type="project" value="InterPro"/>
</dbReference>
<evidence type="ECO:0000259" key="5">
    <source>
        <dbReference type="PROSITE" id="PS50043"/>
    </source>
</evidence>
<gene>
    <name evidence="7" type="ORF">OLMES_5461</name>
</gene>
<dbReference type="KEGG" id="ome:OLMES_5461"/>
<dbReference type="Pfam" id="PF00196">
    <property type="entry name" value="GerE"/>
    <property type="match status" value="1"/>
</dbReference>
<evidence type="ECO:0000256" key="3">
    <source>
        <dbReference type="ARBA" id="ARBA00023163"/>
    </source>
</evidence>
<dbReference type="RefSeq" id="WP_087464114.1">
    <property type="nucleotide sequence ID" value="NZ_CP021425.1"/>
</dbReference>
<dbReference type="SMART" id="SM00421">
    <property type="entry name" value="HTH_LUXR"/>
    <property type="match status" value="1"/>
</dbReference>
<evidence type="ECO:0000313" key="8">
    <source>
        <dbReference type="Proteomes" id="UP000196027"/>
    </source>
</evidence>
<reference evidence="7 8" key="1">
    <citation type="submission" date="2017-05" db="EMBL/GenBank/DDBJ databases">
        <title>Genomic insights into alkan degradation activity of Oleiphilus messinensis.</title>
        <authorList>
            <person name="Kozyavkin S.A."/>
            <person name="Slesarev A.I."/>
            <person name="Golyshin P.N."/>
            <person name="Korzhenkov A."/>
            <person name="Golyshina O.N."/>
            <person name="Toshchakov S.V."/>
        </authorList>
    </citation>
    <scope>NUCLEOTIDE SEQUENCE [LARGE SCALE GENOMIC DNA]</scope>
    <source>
        <strain evidence="7 8">ME102</strain>
    </source>
</reference>
<dbReference type="PANTHER" id="PTHR44688:SF16">
    <property type="entry name" value="DNA-BINDING TRANSCRIPTIONAL ACTIVATOR DEVR_DOSR"/>
    <property type="match status" value="1"/>
</dbReference>
<dbReference type="InterPro" id="IPR001789">
    <property type="entry name" value="Sig_transdc_resp-reg_receiver"/>
</dbReference>
<evidence type="ECO:0000256" key="2">
    <source>
        <dbReference type="ARBA" id="ARBA00023125"/>
    </source>
</evidence>
<dbReference type="OrthoDB" id="9802186at2"/>
<protein>
    <submittedName>
        <fullName evidence="7">Response regulator</fullName>
    </submittedName>
</protein>
<dbReference type="InterPro" id="IPR016032">
    <property type="entry name" value="Sig_transdc_resp-reg_C-effctor"/>
</dbReference>
<dbReference type="Gene3D" id="1.10.10.10">
    <property type="entry name" value="Winged helix-like DNA-binding domain superfamily/Winged helix DNA-binding domain"/>
    <property type="match status" value="1"/>
</dbReference>
<dbReference type="SMART" id="SM00448">
    <property type="entry name" value="REC"/>
    <property type="match status" value="1"/>
</dbReference>
<dbReference type="PRINTS" id="PR00038">
    <property type="entry name" value="HTHLUXR"/>
</dbReference>
<organism evidence="7 8">
    <name type="scientific">Oleiphilus messinensis</name>
    <dbReference type="NCBI Taxonomy" id="141451"/>
    <lineage>
        <taxon>Bacteria</taxon>
        <taxon>Pseudomonadati</taxon>
        <taxon>Pseudomonadota</taxon>
        <taxon>Gammaproteobacteria</taxon>
        <taxon>Oceanospirillales</taxon>
        <taxon>Oleiphilaceae</taxon>
        <taxon>Oleiphilus</taxon>
    </lineage>
</organism>
<dbReference type="GO" id="GO:0003677">
    <property type="term" value="F:DNA binding"/>
    <property type="evidence" value="ECO:0007669"/>
    <property type="project" value="UniProtKB-KW"/>
</dbReference>
<dbReference type="PROSITE" id="PS00622">
    <property type="entry name" value="HTH_LUXR_1"/>
    <property type="match status" value="1"/>
</dbReference>
<evidence type="ECO:0000313" key="7">
    <source>
        <dbReference type="EMBL" id="ARU59441.1"/>
    </source>
</evidence>
<dbReference type="InterPro" id="IPR000792">
    <property type="entry name" value="Tscrpt_reg_LuxR_C"/>
</dbReference>
<keyword evidence="4" id="KW-0597">Phosphoprotein</keyword>
<dbReference type="InterPro" id="IPR011006">
    <property type="entry name" value="CheY-like_superfamily"/>
</dbReference>
<evidence type="ECO:0000259" key="6">
    <source>
        <dbReference type="PROSITE" id="PS50110"/>
    </source>
</evidence>
<feature type="domain" description="HTH luxR-type" evidence="5">
    <location>
        <begin position="135"/>
        <end position="200"/>
    </location>
</feature>
<keyword evidence="8" id="KW-1185">Reference proteome</keyword>
<keyword evidence="2" id="KW-0238">DNA-binding</keyword>
<dbReference type="GO" id="GO:0006355">
    <property type="term" value="P:regulation of DNA-templated transcription"/>
    <property type="evidence" value="ECO:0007669"/>
    <property type="project" value="InterPro"/>
</dbReference>
<dbReference type="PANTHER" id="PTHR44688">
    <property type="entry name" value="DNA-BINDING TRANSCRIPTIONAL ACTIVATOR DEVR_DOSR"/>
    <property type="match status" value="1"/>
</dbReference>
<evidence type="ECO:0000256" key="1">
    <source>
        <dbReference type="ARBA" id="ARBA00023015"/>
    </source>
</evidence>
<dbReference type="SUPFAM" id="SSF46894">
    <property type="entry name" value="C-terminal effector domain of the bipartite response regulators"/>
    <property type="match status" value="1"/>
</dbReference>
<feature type="modified residue" description="4-aspartylphosphate" evidence="4">
    <location>
        <position position="57"/>
    </location>
</feature>
<accession>A0A1Y0IG35</accession>
<keyword evidence="3" id="KW-0804">Transcription</keyword>
<sequence length="200" mass="22345">MTLIHIIDDNDGFRDSLFWLLQANQFTVHTYASAEEFIDTLGNTEIKSLVQSCVLTDVRMPGISGLELMDHLRDLKLGVPVIVMTGHGDIPLAVEAMRKGAYSFMEKPFEASVLINSIKGALEEPGTELRNPLRAKAKLDQLSPRERQVLELVCAGQPNKVIATTLGISVKTVELHRSRMFNKLQTKNIQDLIRLTLGYE</sequence>
<feature type="domain" description="Response regulatory" evidence="6">
    <location>
        <begin position="3"/>
        <end position="122"/>
    </location>
</feature>
<dbReference type="SUPFAM" id="SSF52172">
    <property type="entry name" value="CheY-like"/>
    <property type="match status" value="1"/>
</dbReference>
<dbReference type="Proteomes" id="UP000196027">
    <property type="component" value="Chromosome"/>
</dbReference>
<dbReference type="AlphaFoldDB" id="A0A1Y0IG35"/>
<dbReference type="PROSITE" id="PS50043">
    <property type="entry name" value="HTH_LUXR_2"/>
    <property type="match status" value="1"/>
</dbReference>
<dbReference type="Gene3D" id="3.40.50.2300">
    <property type="match status" value="1"/>
</dbReference>
<dbReference type="EMBL" id="CP021425">
    <property type="protein sequence ID" value="ARU59441.1"/>
    <property type="molecule type" value="Genomic_DNA"/>
</dbReference>
<dbReference type="PROSITE" id="PS50110">
    <property type="entry name" value="RESPONSE_REGULATORY"/>
    <property type="match status" value="1"/>
</dbReference>
<evidence type="ECO:0000256" key="4">
    <source>
        <dbReference type="PROSITE-ProRule" id="PRU00169"/>
    </source>
</evidence>
<proteinExistence type="predicted"/>
<dbReference type="CDD" id="cd06170">
    <property type="entry name" value="LuxR_C_like"/>
    <property type="match status" value="1"/>
</dbReference>
<dbReference type="Pfam" id="PF00072">
    <property type="entry name" value="Response_reg"/>
    <property type="match status" value="1"/>
</dbReference>
<keyword evidence="1" id="KW-0805">Transcription regulation</keyword>
<dbReference type="InterPro" id="IPR036388">
    <property type="entry name" value="WH-like_DNA-bd_sf"/>
</dbReference>
<name>A0A1Y0IG35_9GAMM</name>